<reference evidence="3 4" key="1">
    <citation type="submission" date="2019-12" db="EMBL/GenBank/DDBJ databases">
        <title>Complete genome sequence of Leuconostoc lactis strain AVN1 provides insights into metabolic potential.</title>
        <authorList>
            <person name="Besrour N."/>
            <person name="Najjari A."/>
            <person name="Fhoula I."/>
            <person name="Jaballah S."/>
            <person name="Klibi N."/>
            <person name="Ouzari H.I."/>
        </authorList>
    </citation>
    <scope>NUCLEOTIDE SEQUENCE [LARGE SCALE GENOMIC DNA]</scope>
    <source>
        <strain evidence="3 4">AVN1</strain>
    </source>
</reference>
<dbReference type="KEGG" id="llf:BCR17_05115"/>
<name>A0A6L7ABY2_LEULA</name>
<organism evidence="3 4">
    <name type="scientific">Leuconostoc lactis</name>
    <dbReference type="NCBI Taxonomy" id="1246"/>
    <lineage>
        <taxon>Bacteria</taxon>
        <taxon>Bacillati</taxon>
        <taxon>Bacillota</taxon>
        <taxon>Bacilli</taxon>
        <taxon>Lactobacillales</taxon>
        <taxon>Lactobacillaceae</taxon>
        <taxon>Leuconostoc</taxon>
    </lineage>
</organism>
<dbReference type="Gene3D" id="3.40.50.150">
    <property type="entry name" value="Vaccinia Virus protein VP39"/>
    <property type="match status" value="1"/>
</dbReference>
<dbReference type="GO" id="GO:0032259">
    <property type="term" value="P:methylation"/>
    <property type="evidence" value="ECO:0007669"/>
    <property type="project" value="UniProtKB-KW"/>
</dbReference>
<keyword evidence="1 3" id="KW-0489">Methyltransferase</keyword>
<dbReference type="CDD" id="cd02440">
    <property type="entry name" value="AdoMet_MTases"/>
    <property type="match status" value="1"/>
</dbReference>
<dbReference type="GO" id="GO:0008757">
    <property type="term" value="F:S-adenosylmethionine-dependent methyltransferase activity"/>
    <property type="evidence" value="ECO:0007669"/>
    <property type="project" value="InterPro"/>
</dbReference>
<proteinExistence type="predicted"/>
<dbReference type="PANTHER" id="PTHR47816:SF4">
    <property type="entry name" value="RIBOSOMAL RNA SMALL SUBUNIT METHYLTRANSFERASE C"/>
    <property type="match status" value="1"/>
</dbReference>
<dbReference type="InterPro" id="IPR007848">
    <property type="entry name" value="Small_mtfrase_dom"/>
</dbReference>
<sequence length="213" mass="23264">MTTSNEKIGGEMYFTANPNSEHHFQNFDFDLLGNTLHFTTDSGVFSKSTVDFGTRTMLDALDKTTLTDGKVLDLGTGYGPVGVAIAKKYQRPVDMVDVNERALALAQQNAKQNGVDQLVAVFQSDIYQQITDQYALILTNPPIRAGKEVVTAMLQDAVHHLVPGGKLIAVLQKKQGAPSAQKNMLAAFGNAKIIAKNKGYYILESTYEPDTHI</sequence>
<evidence type="ECO:0000256" key="2">
    <source>
        <dbReference type="ARBA" id="ARBA00022679"/>
    </source>
</evidence>
<dbReference type="InterPro" id="IPR029063">
    <property type="entry name" value="SAM-dependent_MTases_sf"/>
</dbReference>
<dbReference type="SUPFAM" id="SSF53335">
    <property type="entry name" value="S-adenosyl-L-methionine-dependent methyltransferases"/>
    <property type="match status" value="1"/>
</dbReference>
<dbReference type="PANTHER" id="PTHR47816">
    <property type="entry name" value="RIBOSOMAL RNA SMALL SUBUNIT METHYLTRANSFERASE C"/>
    <property type="match status" value="1"/>
</dbReference>
<evidence type="ECO:0000313" key="4">
    <source>
        <dbReference type="Proteomes" id="UP000478636"/>
    </source>
</evidence>
<dbReference type="AlphaFoldDB" id="A0A6L7ABY2"/>
<dbReference type="RefSeq" id="WP_068851578.1">
    <property type="nucleotide sequence ID" value="NZ_CP016598.1"/>
</dbReference>
<keyword evidence="2 3" id="KW-0808">Transferase</keyword>
<dbReference type="EMBL" id="WSZI01000017">
    <property type="protein sequence ID" value="MWN21658.1"/>
    <property type="molecule type" value="Genomic_DNA"/>
</dbReference>
<dbReference type="InterPro" id="IPR046977">
    <property type="entry name" value="RsmC/RlmG"/>
</dbReference>
<dbReference type="Proteomes" id="UP000478636">
    <property type="component" value="Unassembled WGS sequence"/>
</dbReference>
<protein>
    <submittedName>
        <fullName evidence="3">Methyltransferase</fullName>
    </submittedName>
</protein>
<comment type="caution">
    <text evidence="3">The sequence shown here is derived from an EMBL/GenBank/DDBJ whole genome shotgun (WGS) entry which is preliminary data.</text>
</comment>
<evidence type="ECO:0000256" key="1">
    <source>
        <dbReference type="ARBA" id="ARBA00022603"/>
    </source>
</evidence>
<dbReference type="Pfam" id="PF05175">
    <property type="entry name" value="MTS"/>
    <property type="match status" value="1"/>
</dbReference>
<accession>A0A6L7ABY2</accession>
<evidence type="ECO:0000313" key="3">
    <source>
        <dbReference type="EMBL" id="MWN21658.1"/>
    </source>
</evidence>
<gene>
    <name evidence="3" type="ORF">GQS40_10960</name>
</gene>